<dbReference type="GO" id="GO:0006508">
    <property type="term" value="P:proteolysis"/>
    <property type="evidence" value="ECO:0007669"/>
    <property type="project" value="InterPro"/>
</dbReference>
<reference evidence="12 13" key="1">
    <citation type="submission" date="2020-08" db="EMBL/GenBank/DDBJ databases">
        <title>Genomic Encyclopedia of Type Strains, Phase IV (KMG-IV): sequencing the most valuable type-strain genomes for metagenomic binning, comparative biology and taxonomic classification.</title>
        <authorList>
            <person name="Goeker M."/>
        </authorList>
    </citation>
    <scope>NUCLEOTIDE SEQUENCE [LARGE SCALE GENOMIC DNA]</scope>
    <source>
        <strain evidence="12 13">DSM 27165</strain>
    </source>
</reference>
<evidence type="ECO:0000256" key="6">
    <source>
        <dbReference type="ARBA" id="ARBA00023316"/>
    </source>
</evidence>
<feature type="active site" description="Acyl-ester intermediate" evidence="7">
    <location>
        <position position="133"/>
    </location>
</feature>
<evidence type="ECO:0000256" key="4">
    <source>
        <dbReference type="ARBA" id="ARBA00022960"/>
    </source>
</evidence>
<dbReference type="SUPFAM" id="SSF56601">
    <property type="entry name" value="beta-lactamase/transpeptidase-like"/>
    <property type="match status" value="1"/>
</dbReference>
<evidence type="ECO:0000256" key="10">
    <source>
        <dbReference type="SAM" id="SignalP"/>
    </source>
</evidence>
<accession>A0A840MR51</accession>
<dbReference type="PANTHER" id="PTHR21581:SF26">
    <property type="entry name" value="D-ALANYL-D-ALANINE ENDOPEPTIDASE"/>
    <property type="match status" value="1"/>
</dbReference>
<keyword evidence="4" id="KW-0133">Cell shape</keyword>
<feature type="domain" description="Peptidase S11 D-alanyl-D-alanine carboxypeptidase A N-terminal" evidence="11">
    <location>
        <begin position="103"/>
        <end position="325"/>
    </location>
</feature>
<feature type="active site" evidence="7">
    <location>
        <position position="190"/>
    </location>
</feature>
<keyword evidence="3 12" id="KW-0378">Hydrolase</keyword>
<dbReference type="PRINTS" id="PR00725">
    <property type="entry name" value="DADACBPTASE1"/>
</dbReference>
<evidence type="ECO:0000256" key="3">
    <source>
        <dbReference type="ARBA" id="ARBA00022801"/>
    </source>
</evidence>
<dbReference type="PANTHER" id="PTHR21581">
    <property type="entry name" value="D-ALANYL-D-ALANINE CARBOXYPEPTIDASE"/>
    <property type="match status" value="1"/>
</dbReference>
<dbReference type="InterPro" id="IPR018044">
    <property type="entry name" value="Peptidase_S11"/>
</dbReference>
<evidence type="ECO:0000256" key="1">
    <source>
        <dbReference type="ARBA" id="ARBA00007164"/>
    </source>
</evidence>
<evidence type="ECO:0000256" key="5">
    <source>
        <dbReference type="ARBA" id="ARBA00022984"/>
    </source>
</evidence>
<proteinExistence type="inferred from homology"/>
<evidence type="ECO:0000256" key="8">
    <source>
        <dbReference type="PIRSR" id="PIRSR618044-2"/>
    </source>
</evidence>
<gene>
    <name evidence="12" type="ORF">HNQ59_002560</name>
</gene>
<feature type="active site" description="Proton acceptor" evidence="7">
    <location>
        <position position="136"/>
    </location>
</feature>
<dbReference type="Proteomes" id="UP000575898">
    <property type="component" value="Unassembled WGS sequence"/>
</dbReference>
<evidence type="ECO:0000256" key="7">
    <source>
        <dbReference type="PIRSR" id="PIRSR618044-1"/>
    </source>
</evidence>
<keyword evidence="2 10" id="KW-0732">Signal</keyword>
<dbReference type="AlphaFoldDB" id="A0A840MR51"/>
<name>A0A840MR51_9PROT</name>
<comment type="similarity">
    <text evidence="1 9">Belongs to the peptidase S11 family.</text>
</comment>
<dbReference type="EMBL" id="JACHHY010000015">
    <property type="protein sequence ID" value="MBB5019262.1"/>
    <property type="molecule type" value="Genomic_DNA"/>
</dbReference>
<feature type="signal peptide" evidence="10">
    <location>
        <begin position="1"/>
        <end position="21"/>
    </location>
</feature>
<keyword evidence="13" id="KW-1185">Reference proteome</keyword>
<protein>
    <submittedName>
        <fullName evidence="12">D-alanyl-D-alanine endopeptidase (Penicillin-binding protein 7)</fullName>
        <ecNumber evidence="12">3.4.21.-</ecNumber>
    </submittedName>
</protein>
<evidence type="ECO:0000256" key="2">
    <source>
        <dbReference type="ARBA" id="ARBA00022729"/>
    </source>
</evidence>
<evidence type="ECO:0000313" key="12">
    <source>
        <dbReference type="EMBL" id="MBB5019262.1"/>
    </source>
</evidence>
<feature type="binding site" evidence="8">
    <location>
        <position position="296"/>
    </location>
    <ligand>
        <name>substrate</name>
    </ligand>
</feature>
<feature type="chain" id="PRO_5032536073" evidence="10">
    <location>
        <begin position="22"/>
        <end position="355"/>
    </location>
</feature>
<dbReference type="RefSeq" id="WP_246490982.1">
    <property type="nucleotide sequence ID" value="NZ_JACHHY010000015.1"/>
</dbReference>
<comment type="caution">
    <text evidence="12">The sequence shown here is derived from an EMBL/GenBank/DDBJ whole genome shotgun (WGS) entry which is preliminary data.</text>
</comment>
<keyword evidence="5" id="KW-0573">Peptidoglycan synthesis</keyword>
<dbReference type="GO" id="GO:0009002">
    <property type="term" value="F:serine-type D-Ala-D-Ala carboxypeptidase activity"/>
    <property type="evidence" value="ECO:0007669"/>
    <property type="project" value="InterPro"/>
</dbReference>
<dbReference type="NCBIfam" id="NF008668">
    <property type="entry name" value="PRK11669.1"/>
    <property type="match status" value="1"/>
</dbReference>
<dbReference type="Gene3D" id="3.40.710.10">
    <property type="entry name" value="DD-peptidase/beta-lactamase superfamily"/>
    <property type="match status" value="1"/>
</dbReference>
<keyword evidence="6" id="KW-0961">Cell wall biogenesis/degradation</keyword>
<evidence type="ECO:0000256" key="9">
    <source>
        <dbReference type="RuleBase" id="RU004016"/>
    </source>
</evidence>
<dbReference type="InterPro" id="IPR012338">
    <property type="entry name" value="Beta-lactam/transpept-like"/>
</dbReference>
<organism evidence="12 13">
    <name type="scientific">Chitinivorax tropicus</name>
    <dbReference type="NCBI Taxonomy" id="714531"/>
    <lineage>
        <taxon>Bacteria</taxon>
        <taxon>Pseudomonadati</taxon>
        <taxon>Pseudomonadota</taxon>
        <taxon>Betaproteobacteria</taxon>
        <taxon>Chitinivorax</taxon>
    </lineage>
</organism>
<evidence type="ECO:0000313" key="13">
    <source>
        <dbReference type="Proteomes" id="UP000575898"/>
    </source>
</evidence>
<dbReference type="Pfam" id="PF00768">
    <property type="entry name" value="Peptidase_S11"/>
    <property type="match status" value="1"/>
</dbReference>
<dbReference type="InterPro" id="IPR001967">
    <property type="entry name" value="Peptidase_S11_N"/>
</dbReference>
<dbReference type="GO" id="GO:0008360">
    <property type="term" value="P:regulation of cell shape"/>
    <property type="evidence" value="ECO:0007669"/>
    <property type="project" value="UniProtKB-KW"/>
</dbReference>
<dbReference type="EC" id="3.4.21.-" evidence="12"/>
<evidence type="ECO:0000259" key="11">
    <source>
        <dbReference type="Pfam" id="PF00768"/>
    </source>
</evidence>
<dbReference type="GO" id="GO:0071555">
    <property type="term" value="P:cell wall organization"/>
    <property type="evidence" value="ECO:0007669"/>
    <property type="project" value="UniProtKB-KW"/>
</dbReference>
<dbReference type="GO" id="GO:0009252">
    <property type="term" value="P:peptidoglycan biosynthetic process"/>
    <property type="evidence" value="ECO:0007669"/>
    <property type="project" value="UniProtKB-KW"/>
</dbReference>
<sequence>MTALISALLAFSLAMPEAAVAAAKPKSKQAVQKSAKSARVLAQRAAASKKAAARKAHYSTKTSRKGATKYATSASRSAFKRVVAHEPFKYKLQTYDVVPEALLLASNAAVVFNENNGEVLFSKNNQAPMPIASITKLMTAMVTLDAKLPMDELVTIDEADVDKLKNTSSRLQVGTTLTRAELLLLALMSSENRAAAALGRTYPGGIHAFVNKMNAKANAIGMKHALFYDSTGLNSGNVASAADLVMMVQAAYDYPEIRRYSTTPEYEVFLPSGRRLAYNNTNALVKEDEWQIGLSKTGFLSEAGKCLVMQATISNTPLVIVLLDSVGKYTRLADANRIKAWLEKGGGAKMLYVRS</sequence>